<accession>A0A8S5MEW5</accession>
<reference evidence="2" key="1">
    <citation type="journal article" date="2021" name="Proc. Natl. Acad. Sci. U.S.A.">
        <title>A Catalog of Tens of Thousands of Viruses from Human Metagenomes Reveals Hidden Associations with Chronic Diseases.</title>
        <authorList>
            <person name="Tisza M.J."/>
            <person name="Buck C.B."/>
        </authorList>
    </citation>
    <scope>NUCLEOTIDE SEQUENCE</scope>
    <source>
        <strain evidence="2">CtmAU6</strain>
    </source>
</reference>
<dbReference type="SUPFAM" id="SSF52540">
    <property type="entry name" value="P-loop containing nucleoside triphosphate hydrolases"/>
    <property type="match status" value="2"/>
</dbReference>
<sequence length="453" mass="52382">MKYEPRIYQKYATDKIINNEAIALMLDMGMGKTVSTLTAISELMYDYWVVNKVLVIAPKRVAQVTWQDEINQWEHLKDLRVSVICGDLKQRKKALNTQADIYTINRENIGWLVDSLGRKWDFDMVVIDESSSFKNHRSQRFRALKRIRPFIKRIVELTGTPAPNGLMDLWSQIYLLDGGKRLGKTITQYRKNYFRPAQTNGHVVFSYETLPHVEQEIYSKISDICVSLKSDDYLDLPPVIYNQVSIKLPKNIMSKYYEFERELVLSMSDEIITASSAGVLTGKLLQFASGAIYDEGRNIINIHDYKLDALEEIQVDNIGKNLMVIYWYQHDKDKILKRFPKARVLQNIQDLRDWNNGKIEMGLLHPASAGHGLNLQHGGNIVIWYSITWNLELYQQANKRLHRPGQKEKVVIHHLIAKDTEDERVMQALSDKANGQQSMMEAVKAKIAKYMKG</sequence>
<feature type="domain" description="Helicase ATP-binding" evidence="1">
    <location>
        <begin position="13"/>
        <end position="179"/>
    </location>
</feature>
<dbReference type="InterPro" id="IPR027417">
    <property type="entry name" value="P-loop_NTPase"/>
</dbReference>
<organism evidence="2">
    <name type="scientific">Siphoviridae sp. ctmAU6</name>
    <dbReference type="NCBI Taxonomy" id="2826451"/>
    <lineage>
        <taxon>Viruses</taxon>
        <taxon>Duplodnaviria</taxon>
        <taxon>Heunggongvirae</taxon>
        <taxon>Uroviricota</taxon>
        <taxon>Caudoviricetes</taxon>
    </lineage>
</organism>
<dbReference type="InterPro" id="IPR000330">
    <property type="entry name" value="SNF2_N"/>
</dbReference>
<dbReference type="PROSITE" id="PS51192">
    <property type="entry name" value="HELICASE_ATP_BIND_1"/>
    <property type="match status" value="1"/>
</dbReference>
<name>A0A8S5MEW5_9CAUD</name>
<dbReference type="CDD" id="cd18013">
    <property type="entry name" value="DEXQc_bact_SNF2"/>
    <property type="match status" value="1"/>
</dbReference>
<protein>
    <submittedName>
        <fullName evidence="2">Chromatin remodeling complex ATPase</fullName>
    </submittedName>
</protein>
<proteinExistence type="predicted"/>
<dbReference type="PANTHER" id="PTHR10799">
    <property type="entry name" value="SNF2/RAD54 HELICASE FAMILY"/>
    <property type="match status" value="1"/>
</dbReference>
<dbReference type="Gene3D" id="3.40.50.300">
    <property type="entry name" value="P-loop containing nucleotide triphosphate hydrolases"/>
    <property type="match status" value="1"/>
</dbReference>
<dbReference type="EMBL" id="BK014889">
    <property type="protein sequence ID" value="DAD80865.1"/>
    <property type="molecule type" value="Genomic_DNA"/>
</dbReference>
<evidence type="ECO:0000313" key="2">
    <source>
        <dbReference type="EMBL" id="DAD80865.1"/>
    </source>
</evidence>
<dbReference type="GO" id="GO:0005524">
    <property type="term" value="F:ATP binding"/>
    <property type="evidence" value="ECO:0007669"/>
    <property type="project" value="InterPro"/>
</dbReference>
<dbReference type="Pfam" id="PF00176">
    <property type="entry name" value="SNF2-rel_dom"/>
    <property type="match status" value="1"/>
</dbReference>
<dbReference type="InterPro" id="IPR038718">
    <property type="entry name" value="SNF2-like_sf"/>
</dbReference>
<dbReference type="SMART" id="SM00487">
    <property type="entry name" value="DEXDc"/>
    <property type="match status" value="1"/>
</dbReference>
<dbReference type="InterPro" id="IPR014001">
    <property type="entry name" value="Helicase_ATP-bd"/>
</dbReference>
<dbReference type="Gene3D" id="3.40.50.10810">
    <property type="entry name" value="Tandem AAA-ATPase domain"/>
    <property type="match status" value="1"/>
</dbReference>
<evidence type="ECO:0000259" key="1">
    <source>
        <dbReference type="PROSITE" id="PS51192"/>
    </source>
</evidence>